<dbReference type="Gene3D" id="3.40.50.720">
    <property type="entry name" value="NAD(P)-binding Rossmann-like Domain"/>
    <property type="match status" value="1"/>
</dbReference>
<gene>
    <name evidence="3" type="ORF">NB063_27130</name>
</gene>
<feature type="domain" description="Gfo/Idh/MocA-like oxidoreductase bacterial type C-terminal" evidence="2">
    <location>
        <begin position="204"/>
        <end position="291"/>
    </location>
</feature>
<feature type="domain" description="Gfo/Idh/MocA-like oxidoreductase N-terminal" evidence="1">
    <location>
        <begin position="43"/>
        <end position="157"/>
    </location>
</feature>
<protein>
    <submittedName>
        <fullName evidence="3">Gfo/Idh/MocA family oxidoreductase</fullName>
    </submittedName>
</protein>
<dbReference type="InterPro" id="IPR036291">
    <property type="entry name" value="NAD(P)-bd_dom_sf"/>
</dbReference>
<evidence type="ECO:0000313" key="4">
    <source>
        <dbReference type="Proteomes" id="UP001202961"/>
    </source>
</evidence>
<dbReference type="Pfam" id="PF01408">
    <property type="entry name" value="GFO_IDH_MocA"/>
    <property type="match status" value="1"/>
</dbReference>
<keyword evidence="4" id="KW-1185">Reference proteome</keyword>
<dbReference type="PANTHER" id="PTHR43818:SF10">
    <property type="entry name" value="NADH-DEPENDENT DEHYDROGENASE-RELATED"/>
    <property type="match status" value="1"/>
</dbReference>
<name>A0ABT0UBD6_9BACT</name>
<dbReference type="PROSITE" id="PS51318">
    <property type="entry name" value="TAT"/>
    <property type="match status" value="1"/>
</dbReference>
<reference evidence="3 4" key="1">
    <citation type="journal article" date="2022" name="Syst. Appl. Microbiol.">
        <title>Rhodopirellula aestuarii sp. nov., a novel member of the genus Rhodopirellula isolated from brackish sediments collected in the Tagus River estuary, Portugal.</title>
        <authorList>
            <person name="Vitorino I.R."/>
            <person name="Klimek D."/>
            <person name="Calusinska M."/>
            <person name="Lobo-da-Cunha A."/>
            <person name="Vasconcelos V."/>
            <person name="Lage O.M."/>
        </authorList>
    </citation>
    <scope>NUCLEOTIDE SEQUENCE [LARGE SCALE GENOMIC DNA]</scope>
    <source>
        <strain evidence="3 4">ICT_H3.1</strain>
    </source>
</reference>
<organism evidence="3 4">
    <name type="scientific">Aporhodopirellula aestuarii</name>
    <dbReference type="NCBI Taxonomy" id="2950107"/>
    <lineage>
        <taxon>Bacteria</taxon>
        <taxon>Pseudomonadati</taxon>
        <taxon>Planctomycetota</taxon>
        <taxon>Planctomycetia</taxon>
        <taxon>Pirellulales</taxon>
        <taxon>Pirellulaceae</taxon>
        <taxon>Aporhodopirellula</taxon>
    </lineage>
</organism>
<evidence type="ECO:0000259" key="2">
    <source>
        <dbReference type="Pfam" id="PF19051"/>
    </source>
</evidence>
<dbReference type="InterPro" id="IPR006311">
    <property type="entry name" value="TAT_signal"/>
</dbReference>
<dbReference type="SUPFAM" id="SSF51735">
    <property type="entry name" value="NAD(P)-binding Rossmann-fold domains"/>
    <property type="match status" value="1"/>
</dbReference>
<proteinExistence type="predicted"/>
<dbReference type="InterPro" id="IPR043906">
    <property type="entry name" value="Gfo/Idh/MocA_OxRdtase_bact_C"/>
</dbReference>
<evidence type="ECO:0000259" key="1">
    <source>
        <dbReference type="Pfam" id="PF01408"/>
    </source>
</evidence>
<evidence type="ECO:0000313" key="3">
    <source>
        <dbReference type="EMBL" id="MCM2374308.1"/>
    </source>
</evidence>
<dbReference type="Pfam" id="PF19051">
    <property type="entry name" value="GFO_IDH_MocA_C2"/>
    <property type="match status" value="1"/>
</dbReference>
<dbReference type="SUPFAM" id="SSF55347">
    <property type="entry name" value="Glyceraldehyde-3-phosphate dehydrogenase-like, C-terminal domain"/>
    <property type="match status" value="1"/>
</dbReference>
<dbReference type="Gene3D" id="3.30.360.10">
    <property type="entry name" value="Dihydrodipicolinate Reductase, domain 2"/>
    <property type="match status" value="1"/>
</dbReference>
<comment type="caution">
    <text evidence="3">The sequence shown here is derived from an EMBL/GenBank/DDBJ whole genome shotgun (WGS) entry which is preliminary data.</text>
</comment>
<accession>A0ABT0UBD6</accession>
<dbReference type="EMBL" id="JAMQBK010000083">
    <property type="protein sequence ID" value="MCM2374308.1"/>
    <property type="molecule type" value="Genomic_DNA"/>
</dbReference>
<dbReference type="InterPro" id="IPR000683">
    <property type="entry name" value="Gfo/Idh/MocA-like_OxRdtase_N"/>
</dbReference>
<dbReference type="Proteomes" id="UP001202961">
    <property type="component" value="Unassembled WGS sequence"/>
</dbReference>
<dbReference type="InterPro" id="IPR050463">
    <property type="entry name" value="Gfo/Idh/MocA_oxidrdct_glycsds"/>
</dbReference>
<sequence length="433" mass="47584">MSHLISRRNILRGAAAASASVAFYHGTSPRRASAADSPNEKLNIACIGVGGRGAANVSGVRSQNLVAMVDVDEQRASGSLQRFPNARRFTDFRKMFDEIGSSLDAVVISTPDHTHFHPAYTAMQLGLHVYLEKPLAHTVYETRTLCDLAREKKLATQLGAQRHAIPNMHRVVELIQSGAIGKVTEVHSWVGGERGMPPIPTGTPDVPATLDYDLWVGPAKYRPYHPTICPYGWRFWWEYGTGETGNWGCHILDIPYWALGLKTPVRVDAVGPDVDAERTPKSMHVTYRFAETNQGSPVDLHWYHGSPQDVIKKHGVDLKGANTIFVGDQGVLICGFSNRKLYPEEKFADFKAPEPFIPDSPGFYNEWISACKGGEAATCHFGYSGPMAETVLLGNVAYRAGGFDWDAESLQTVGNTAAQNLIQSVYRKGWEIG</sequence>
<dbReference type="PANTHER" id="PTHR43818">
    <property type="entry name" value="BCDNA.GH03377"/>
    <property type="match status" value="1"/>
</dbReference>
<dbReference type="RefSeq" id="WP_250932197.1">
    <property type="nucleotide sequence ID" value="NZ_JAMQBK010000083.1"/>
</dbReference>